<evidence type="ECO:0000256" key="6">
    <source>
        <dbReference type="SAM" id="MobiDB-lite"/>
    </source>
</evidence>
<dbReference type="AlphaFoldDB" id="A0AAN9BZ56"/>
<dbReference type="InterPro" id="IPR051852">
    <property type="entry name" value="Alpha-type_PK"/>
</dbReference>
<feature type="region of interest" description="Disordered" evidence="6">
    <location>
        <begin position="142"/>
        <end position="163"/>
    </location>
</feature>
<evidence type="ECO:0000256" key="1">
    <source>
        <dbReference type="ARBA" id="ARBA00022527"/>
    </source>
</evidence>
<keyword evidence="2" id="KW-0808">Transferase</keyword>
<dbReference type="PANTHER" id="PTHR45992:SF11">
    <property type="entry name" value="ALPHA-TYPE PROTEIN KINASE DOMAIN-CONTAINING PROTEIN"/>
    <property type="match status" value="1"/>
</dbReference>
<keyword evidence="1" id="KW-0723">Serine/threonine-protein kinase</keyword>
<evidence type="ECO:0000256" key="2">
    <source>
        <dbReference type="ARBA" id="ARBA00022679"/>
    </source>
</evidence>
<keyword evidence="3" id="KW-0547">Nucleotide-binding</keyword>
<evidence type="ECO:0000313" key="9">
    <source>
        <dbReference type="EMBL" id="KAK7115421.1"/>
    </source>
</evidence>
<feature type="signal peptide" evidence="7">
    <location>
        <begin position="1"/>
        <end position="18"/>
    </location>
</feature>
<dbReference type="GO" id="GO:0004674">
    <property type="term" value="F:protein serine/threonine kinase activity"/>
    <property type="evidence" value="ECO:0007669"/>
    <property type="project" value="UniProtKB-KW"/>
</dbReference>
<dbReference type="Pfam" id="PF02816">
    <property type="entry name" value="Alpha_kinase"/>
    <property type="match status" value="1"/>
</dbReference>
<evidence type="ECO:0000259" key="8">
    <source>
        <dbReference type="PROSITE" id="PS51158"/>
    </source>
</evidence>
<dbReference type="PANTHER" id="PTHR45992">
    <property type="entry name" value="EUKARYOTIC ELONGATION FACTOR 2 KINASE-RELATED"/>
    <property type="match status" value="1"/>
</dbReference>
<gene>
    <name evidence="9" type="ORF">V1264_001286</name>
</gene>
<keyword evidence="10" id="KW-1185">Reference proteome</keyword>
<feature type="domain" description="Alpha-type protein kinase" evidence="8">
    <location>
        <begin position="1"/>
        <end position="113"/>
    </location>
</feature>
<evidence type="ECO:0000313" key="10">
    <source>
        <dbReference type="Proteomes" id="UP001374579"/>
    </source>
</evidence>
<protein>
    <recommendedName>
        <fullName evidence="8">Alpha-type protein kinase domain-containing protein</fullName>
    </recommendedName>
</protein>
<evidence type="ECO:0000256" key="3">
    <source>
        <dbReference type="ARBA" id="ARBA00022741"/>
    </source>
</evidence>
<evidence type="ECO:0000256" key="4">
    <source>
        <dbReference type="ARBA" id="ARBA00022777"/>
    </source>
</evidence>
<keyword evidence="7" id="KW-0732">Signal</keyword>
<sequence length="163" mass="18305">MMMMTVLVLFQFEVFIKKNGERAGKDPTSLDAFVHFTYLESGQNFVMCGLQGIHVDKEGYKLTTPCMHSIHKLFGLTDKGPSGMRAIFAKHKCNNICWTWPKPSDHSVDEEDHLLFSEHDTDDGLSSGDELDTDRVDSSVKFDVHTPFSNSENEDSGIITNGQ</sequence>
<organism evidence="9 10">
    <name type="scientific">Littorina saxatilis</name>
    <dbReference type="NCBI Taxonomy" id="31220"/>
    <lineage>
        <taxon>Eukaryota</taxon>
        <taxon>Metazoa</taxon>
        <taxon>Spiralia</taxon>
        <taxon>Lophotrochozoa</taxon>
        <taxon>Mollusca</taxon>
        <taxon>Gastropoda</taxon>
        <taxon>Caenogastropoda</taxon>
        <taxon>Littorinimorpha</taxon>
        <taxon>Littorinoidea</taxon>
        <taxon>Littorinidae</taxon>
        <taxon>Littorina</taxon>
    </lineage>
</organism>
<dbReference type="Gene3D" id="3.20.200.10">
    <property type="entry name" value="MHCK/EF2 kinase"/>
    <property type="match status" value="1"/>
</dbReference>
<dbReference type="SUPFAM" id="SSF56112">
    <property type="entry name" value="Protein kinase-like (PK-like)"/>
    <property type="match status" value="1"/>
</dbReference>
<name>A0AAN9BZ56_9CAEN</name>
<comment type="caution">
    <text evidence="9">The sequence shown here is derived from an EMBL/GenBank/DDBJ whole genome shotgun (WGS) entry which is preliminary data.</text>
</comment>
<keyword evidence="4" id="KW-0418">Kinase</keyword>
<dbReference type="InterPro" id="IPR011009">
    <property type="entry name" value="Kinase-like_dom_sf"/>
</dbReference>
<proteinExistence type="predicted"/>
<dbReference type="PROSITE" id="PS51158">
    <property type="entry name" value="ALPHA_KINASE"/>
    <property type="match status" value="1"/>
</dbReference>
<dbReference type="InterPro" id="IPR004166">
    <property type="entry name" value="a-kinase_dom"/>
</dbReference>
<dbReference type="GO" id="GO:0005524">
    <property type="term" value="F:ATP binding"/>
    <property type="evidence" value="ECO:0007669"/>
    <property type="project" value="UniProtKB-KW"/>
</dbReference>
<evidence type="ECO:0000256" key="5">
    <source>
        <dbReference type="ARBA" id="ARBA00022840"/>
    </source>
</evidence>
<accession>A0AAN9BZ56</accession>
<reference evidence="9 10" key="1">
    <citation type="submission" date="2024-02" db="EMBL/GenBank/DDBJ databases">
        <title>Chromosome-scale genome assembly of the rough periwinkle Littorina saxatilis.</title>
        <authorList>
            <person name="De Jode A."/>
            <person name="Faria R."/>
            <person name="Formenti G."/>
            <person name="Sims Y."/>
            <person name="Smith T.P."/>
            <person name="Tracey A."/>
            <person name="Wood J.M.D."/>
            <person name="Zagrodzka Z.B."/>
            <person name="Johannesson K."/>
            <person name="Butlin R.K."/>
            <person name="Leder E.H."/>
        </authorList>
    </citation>
    <scope>NUCLEOTIDE SEQUENCE [LARGE SCALE GENOMIC DNA]</scope>
    <source>
        <strain evidence="9">Snail1</strain>
        <tissue evidence="9">Muscle</tissue>
    </source>
</reference>
<dbReference type="Proteomes" id="UP001374579">
    <property type="component" value="Unassembled WGS sequence"/>
</dbReference>
<feature type="chain" id="PRO_5042811851" description="Alpha-type protein kinase domain-containing protein" evidence="7">
    <location>
        <begin position="19"/>
        <end position="163"/>
    </location>
</feature>
<dbReference type="EMBL" id="JBAMIC010000001">
    <property type="protein sequence ID" value="KAK7115421.1"/>
    <property type="molecule type" value="Genomic_DNA"/>
</dbReference>
<keyword evidence="5" id="KW-0067">ATP-binding</keyword>
<evidence type="ECO:0000256" key="7">
    <source>
        <dbReference type="SAM" id="SignalP"/>
    </source>
</evidence>